<dbReference type="PANTHER" id="PTHR44259:SF15">
    <property type="entry name" value="F-BOX PROTEIN KIB2-RELATED"/>
    <property type="match status" value="1"/>
</dbReference>
<sequence length="336" mass="37169">MLIWLHLTQQKYIPIGSSHGRLAFSGDENNPDDPFLFCPFSGTRIRLPATQTIPRIHYPQFLPKLDKIVLCGNPSHDPNFTALAIHGAGVAFCRPGTDEIWSHLDTDIRTVYDVVCCDATKTAFVLGPGPAIEAWDVGGAVPCKKSEILGDFCPEAVARAGERYPRDLYTTRWYLGRPEHGSEPGQLYIVVRYVGEFVRHDGEVVHEGDTLTDDAAEPLVCPYKTVGFEVFKYSDCDGRKWVVAGGLEGRAMFLGGNQTVMVEGEKGSLMMKDAIYFTDDYRERLDEDYCYGGHDNGVYVMEDGSVKQIGEGLEPKILPPPSWISAPSASSFSLFS</sequence>
<gene>
    <name evidence="2" type="ORF">SHERM_05286</name>
</gene>
<dbReference type="AlphaFoldDB" id="A0A9N7NMG8"/>
<protein>
    <recommendedName>
        <fullName evidence="1">KIB1-4 beta-propeller domain-containing protein</fullName>
    </recommendedName>
</protein>
<proteinExistence type="predicted"/>
<evidence type="ECO:0000259" key="1">
    <source>
        <dbReference type="Pfam" id="PF03478"/>
    </source>
</evidence>
<comment type="caution">
    <text evidence="2">The sequence shown here is derived from an EMBL/GenBank/DDBJ whole genome shotgun (WGS) entry which is preliminary data.</text>
</comment>
<dbReference type="OrthoDB" id="864946at2759"/>
<dbReference type="PANTHER" id="PTHR44259">
    <property type="entry name" value="OS07G0183000 PROTEIN-RELATED"/>
    <property type="match status" value="1"/>
</dbReference>
<reference evidence="2" key="1">
    <citation type="submission" date="2019-12" db="EMBL/GenBank/DDBJ databases">
        <authorList>
            <person name="Scholes J."/>
        </authorList>
    </citation>
    <scope>NUCLEOTIDE SEQUENCE</scope>
</reference>
<evidence type="ECO:0000313" key="3">
    <source>
        <dbReference type="Proteomes" id="UP001153555"/>
    </source>
</evidence>
<accession>A0A9N7NMG8</accession>
<organism evidence="2 3">
    <name type="scientific">Striga hermonthica</name>
    <name type="common">Purple witchweed</name>
    <name type="synonym">Buchnera hermonthica</name>
    <dbReference type="NCBI Taxonomy" id="68872"/>
    <lineage>
        <taxon>Eukaryota</taxon>
        <taxon>Viridiplantae</taxon>
        <taxon>Streptophyta</taxon>
        <taxon>Embryophyta</taxon>
        <taxon>Tracheophyta</taxon>
        <taxon>Spermatophyta</taxon>
        <taxon>Magnoliopsida</taxon>
        <taxon>eudicotyledons</taxon>
        <taxon>Gunneridae</taxon>
        <taxon>Pentapetalae</taxon>
        <taxon>asterids</taxon>
        <taxon>lamiids</taxon>
        <taxon>Lamiales</taxon>
        <taxon>Orobanchaceae</taxon>
        <taxon>Buchnereae</taxon>
        <taxon>Striga</taxon>
    </lineage>
</organism>
<name>A0A9N7NMG8_STRHE</name>
<dbReference type="Proteomes" id="UP001153555">
    <property type="component" value="Unassembled WGS sequence"/>
</dbReference>
<evidence type="ECO:0000313" key="2">
    <source>
        <dbReference type="EMBL" id="CAA0838708.1"/>
    </source>
</evidence>
<dbReference type="InterPro" id="IPR050942">
    <property type="entry name" value="F-box_BR-signaling"/>
</dbReference>
<dbReference type="Pfam" id="PF03478">
    <property type="entry name" value="Beta-prop_KIB1-4"/>
    <property type="match status" value="1"/>
</dbReference>
<keyword evidence="3" id="KW-1185">Reference proteome</keyword>
<feature type="domain" description="KIB1-4 beta-propeller" evidence="1">
    <location>
        <begin position="15"/>
        <end position="299"/>
    </location>
</feature>
<dbReference type="InterPro" id="IPR005174">
    <property type="entry name" value="KIB1-4_b-propeller"/>
</dbReference>
<dbReference type="EMBL" id="CACSLK010031421">
    <property type="protein sequence ID" value="CAA0838708.1"/>
    <property type="molecule type" value="Genomic_DNA"/>
</dbReference>